<comment type="caution">
    <text evidence="2">The sequence shown here is derived from an EMBL/GenBank/DDBJ whole genome shotgun (WGS) entry which is preliminary data.</text>
</comment>
<dbReference type="InterPro" id="IPR036188">
    <property type="entry name" value="FAD/NAD-bd_sf"/>
</dbReference>
<dbReference type="GO" id="GO:0016491">
    <property type="term" value="F:oxidoreductase activity"/>
    <property type="evidence" value="ECO:0007669"/>
    <property type="project" value="InterPro"/>
</dbReference>
<dbReference type="PANTHER" id="PTHR42841">
    <property type="entry name" value="AMINE OXIDASE"/>
    <property type="match status" value="1"/>
</dbReference>
<feature type="domain" description="Amine oxidase" evidence="1">
    <location>
        <begin position="24"/>
        <end position="411"/>
    </location>
</feature>
<proteinExistence type="predicted"/>
<organism evidence="2 3">
    <name type="scientific">Blastococcus xanthinilyticus</name>
    <dbReference type="NCBI Taxonomy" id="1564164"/>
    <lineage>
        <taxon>Bacteria</taxon>
        <taxon>Bacillati</taxon>
        <taxon>Actinomycetota</taxon>
        <taxon>Actinomycetes</taxon>
        <taxon>Geodermatophilales</taxon>
        <taxon>Geodermatophilaceae</taxon>
        <taxon>Blastococcus</taxon>
    </lineage>
</organism>
<dbReference type="Pfam" id="PF01593">
    <property type="entry name" value="Amino_oxidase"/>
    <property type="match status" value="1"/>
</dbReference>
<gene>
    <name evidence="2" type="ORF">BD833_104119</name>
</gene>
<evidence type="ECO:0000313" key="2">
    <source>
        <dbReference type="EMBL" id="TYP88415.1"/>
    </source>
</evidence>
<evidence type="ECO:0000313" key="3">
    <source>
        <dbReference type="Proteomes" id="UP000322499"/>
    </source>
</evidence>
<dbReference type="InterPro" id="IPR002937">
    <property type="entry name" value="Amino_oxidase"/>
</dbReference>
<protein>
    <submittedName>
        <fullName evidence="2">Phytoene dehydrogenase-like protein</fullName>
    </submittedName>
</protein>
<name>A0A5S5CXX2_9ACTN</name>
<dbReference type="EMBL" id="VNHW01000004">
    <property type="protein sequence ID" value="TYP88415.1"/>
    <property type="molecule type" value="Genomic_DNA"/>
</dbReference>
<sequence length="462" mass="47658">MRSGYRRAVSMPSRAEVLVVGAGLAGLSAATRLADAGLDVHVLEAGGHAGGRLATERIDGFLVDRGFQVFNTGYPRAADLDLPDLRLGWFERGAVLRVDGRAHRVVDPRRRPSAVPATATAPLGSLREKAALVAFSLRAGYTPVGRLLGAPEQSAEQALRAAGIGEAALELFLRPFLAGVLLEEELATSSRYVDLLWRSFVRGSTGLPAEGMQAIGEQLAARLPAGRVHLHTPARAVSPGTVRTDGGTWSADAVVVATDPATATGLLPAVEAAAPRQVTTHLHVLPGSPWSTPLIVLGRPGSPVVNSAVVSDAQPRYSPDGRALVASSTLVPTREEELRAEIAALHGVAPSDLEHLTSVTVQGAQPAALPPLQLRRPVALGDGLYVCGDHRDTPSIQGAMASGARAARAVLRALRPAGSADVQGAMASGARAARAVLRALRPAGSADVQGADVQGADVQGAG</sequence>
<reference evidence="2 3" key="1">
    <citation type="submission" date="2019-07" db="EMBL/GenBank/DDBJ databases">
        <title>Genomic Encyclopedia of Archaeal and Bacterial Type Strains, Phase II (KMG-II): from individual species to whole genera.</title>
        <authorList>
            <person name="Goeker M."/>
        </authorList>
    </citation>
    <scope>NUCLEOTIDE SEQUENCE [LARGE SCALE GENOMIC DNA]</scope>
    <source>
        <strain evidence="2 3">DSM 46842</strain>
    </source>
</reference>
<dbReference type="Proteomes" id="UP000322499">
    <property type="component" value="Unassembled WGS sequence"/>
</dbReference>
<accession>A0A5S5CXX2</accession>
<keyword evidence="3" id="KW-1185">Reference proteome</keyword>
<evidence type="ECO:0000259" key="1">
    <source>
        <dbReference type="Pfam" id="PF01593"/>
    </source>
</evidence>
<dbReference type="SUPFAM" id="SSF51905">
    <property type="entry name" value="FAD/NAD(P)-binding domain"/>
    <property type="match status" value="1"/>
</dbReference>
<dbReference type="Gene3D" id="3.50.50.60">
    <property type="entry name" value="FAD/NAD(P)-binding domain"/>
    <property type="match status" value="1"/>
</dbReference>
<dbReference type="AlphaFoldDB" id="A0A5S5CXX2"/>